<reference evidence="2" key="1">
    <citation type="submission" date="2023-07" db="EMBL/GenBank/DDBJ databases">
        <authorList>
            <consortium name="AG Swart"/>
            <person name="Singh M."/>
            <person name="Singh A."/>
            <person name="Seah K."/>
            <person name="Emmerich C."/>
        </authorList>
    </citation>
    <scope>NUCLEOTIDE SEQUENCE</scope>
    <source>
        <strain evidence="2">DP1</strain>
    </source>
</reference>
<dbReference type="Gene3D" id="3.90.70.10">
    <property type="entry name" value="Cysteine proteinases"/>
    <property type="match status" value="1"/>
</dbReference>
<dbReference type="AlphaFoldDB" id="A0AAD1U0E2"/>
<evidence type="ECO:0000313" key="2">
    <source>
        <dbReference type="EMBL" id="CAI2359523.1"/>
    </source>
</evidence>
<proteinExistence type="predicted"/>
<accession>A0AAD1U0E2</accession>
<dbReference type="GO" id="GO:0016579">
    <property type="term" value="P:protein deubiquitination"/>
    <property type="evidence" value="ECO:0007669"/>
    <property type="project" value="InterPro"/>
</dbReference>
<protein>
    <recommendedName>
        <fullName evidence="1">USP domain-containing protein</fullName>
    </recommendedName>
</protein>
<dbReference type="InterPro" id="IPR038765">
    <property type="entry name" value="Papain-like_cys_pep_sf"/>
</dbReference>
<feature type="domain" description="USP" evidence="1">
    <location>
        <begin position="3"/>
        <end position="365"/>
    </location>
</feature>
<dbReference type="PROSITE" id="PS50235">
    <property type="entry name" value="USP_3"/>
    <property type="match status" value="1"/>
</dbReference>
<dbReference type="Proteomes" id="UP001295684">
    <property type="component" value="Unassembled WGS sequence"/>
</dbReference>
<evidence type="ECO:0000313" key="3">
    <source>
        <dbReference type="Proteomes" id="UP001295684"/>
    </source>
</evidence>
<organism evidence="2 3">
    <name type="scientific">Euplotes crassus</name>
    <dbReference type="NCBI Taxonomy" id="5936"/>
    <lineage>
        <taxon>Eukaryota</taxon>
        <taxon>Sar</taxon>
        <taxon>Alveolata</taxon>
        <taxon>Ciliophora</taxon>
        <taxon>Intramacronucleata</taxon>
        <taxon>Spirotrichea</taxon>
        <taxon>Hypotrichia</taxon>
        <taxon>Euplotida</taxon>
        <taxon>Euplotidae</taxon>
        <taxon>Moneuplotes</taxon>
    </lineage>
</organism>
<sequence length="497" mass="58705">MRFGNDKAENNCYINSVLHIYLRIPKVKEGLQRMLSRTPKGQDKLELQSSGSEINQSFTELMKVAEKAYEESDEIVPMEAFRKSLDSDYPNTFKFGAAGDSQIFFSWLYQSFTQNLPGRQEISEIIKDTFEMEIIMFGFHNESLFDNEAKKSFLYPVSMHTMIPELERRYSKFPEDLLKNVHGNFIKLVKATSCYTKPEQEEALRSICRGTEMPKISISIDFLQPPKLMTFYLEYQDYFDNVNTTQLLKEDEVIEDSFATRVKMIHLLPQEFSLDLLCQDTHTDQEECNLEVSFDSYTDNPQNVFYTFKSFIGYYGCHYMSFTFEEDTWFLCEDTKIKAIGDFEEMQTYIEKCKIIPYLVFYERVYRKAEDNLVKLELSTECTNDWEVSSIDKKEATLLKNSMRKSSFNPHLLHTLRENQKESDDESEYYENKNGYEYDSDDGELYCSIYKGYQYCRRGKSKVYKEDESVDNLLKPNQYRELVKDRRSMKGTLHKFD</sequence>
<dbReference type="InterPro" id="IPR028889">
    <property type="entry name" value="USP"/>
</dbReference>
<dbReference type="InterPro" id="IPR001394">
    <property type="entry name" value="Peptidase_C19_UCH"/>
</dbReference>
<evidence type="ECO:0000259" key="1">
    <source>
        <dbReference type="PROSITE" id="PS50235"/>
    </source>
</evidence>
<keyword evidence="3" id="KW-1185">Reference proteome</keyword>
<dbReference type="EMBL" id="CAMPGE010000766">
    <property type="protein sequence ID" value="CAI2359523.1"/>
    <property type="molecule type" value="Genomic_DNA"/>
</dbReference>
<comment type="caution">
    <text evidence="2">The sequence shown here is derived from an EMBL/GenBank/DDBJ whole genome shotgun (WGS) entry which is preliminary data.</text>
</comment>
<gene>
    <name evidence="2" type="ORF">ECRASSUSDP1_LOCUS814</name>
</gene>
<dbReference type="GO" id="GO:0004843">
    <property type="term" value="F:cysteine-type deubiquitinase activity"/>
    <property type="evidence" value="ECO:0007669"/>
    <property type="project" value="InterPro"/>
</dbReference>
<dbReference type="SUPFAM" id="SSF54001">
    <property type="entry name" value="Cysteine proteinases"/>
    <property type="match status" value="1"/>
</dbReference>
<dbReference type="Pfam" id="PF00443">
    <property type="entry name" value="UCH"/>
    <property type="match status" value="1"/>
</dbReference>
<name>A0AAD1U0E2_EUPCR</name>